<accession>A0A2A2IB46</accession>
<dbReference type="EMBL" id="NPOA01000013">
    <property type="protein sequence ID" value="PAV28365.1"/>
    <property type="molecule type" value="Genomic_DNA"/>
</dbReference>
<dbReference type="Pfam" id="PF07702">
    <property type="entry name" value="UTRA"/>
    <property type="match status" value="1"/>
</dbReference>
<evidence type="ECO:0000256" key="1">
    <source>
        <dbReference type="ARBA" id="ARBA00023015"/>
    </source>
</evidence>
<protein>
    <recommendedName>
        <fullName evidence="4">HTH gntR-type domain-containing protein</fullName>
    </recommendedName>
</protein>
<keyword evidence="3" id="KW-0804">Transcription</keyword>
<dbReference type="Gene3D" id="3.40.1410.10">
    <property type="entry name" value="Chorismate lyase-like"/>
    <property type="match status" value="1"/>
</dbReference>
<dbReference type="InterPro" id="IPR036390">
    <property type="entry name" value="WH_DNA-bd_sf"/>
</dbReference>
<dbReference type="OrthoDB" id="457376at2"/>
<evidence type="ECO:0000313" key="5">
    <source>
        <dbReference type="EMBL" id="PAV28365.1"/>
    </source>
</evidence>
<dbReference type="SUPFAM" id="SSF64288">
    <property type="entry name" value="Chorismate lyase-like"/>
    <property type="match status" value="1"/>
</dbReference>
<proteinExistence type="predicted"/>
<dbReference type="AlphaFoldDB" id="A0A2A2IB46"/>
<comment type="caution">
    <text evidence="5">The sequence shown here is derived from an EMBL/GenBank/DDBJ whole genome shotgun (WGS) entry which is preliminary data.</text>
</comment>
<keyword evidence="6" id="KW-1185">Reference proteome</keyword>
<dbReference type="InterPro" id="IPR050679">
    <property type="entry name" value="Bact_HTH_transcr_reg"/>
</dbReference>
<reference evidence="5 6" key="1">
    <citation type="submission" date="2017-08" db="EMBL/GenBank/DDBJ databases">
        <title>Virgibacillus indicus sp. nov. and Virgibacillus profoundi sp. nov, two moderately halophilic bacteria isolated from marine sediment by using the Microfluidic Streak Plate.</title>
        <authorList>
            <person name="Xu B."/>
            <person name="Hu B."/>
            <person name="Wang J."/>
            <person name="Zhu Y."/>
            <person name="Huang L."/>
            <person name="Du W."/>
            <person name="Huang Y."/>
        </authorList>
    </citation>
    <scope>NUCLEOTIDE SEQUENCE [LARGE SCALE GENOMIC DNA]</scope>
    <source>
        <strain evidence="5 6">IO3-P3-H5</strain>
    </source>
</reference>
<dbReference type="InterPro" id="IPR000524">
    <property type="entry name" value="Tscrpt_reg_HTH_GntR"/>
</dbReference>
<evidence type="ECO:0000313" key="6">
    <source>
        <dbReference type="Proteomes" id="UP000218887"/>
    </source>
</evidence>
<dbReference type="PANTHER" id="PTHR44846">
    <property type="entry name" value="MANNOSYL-D-GLYCERATE TRANSPORT/METABOLISM SYSTEM REPRESSOR MNGR-RELATED"/>
    <property type="match status" value="1"/>
</dbReference>
<evidence type="ECO:0000256" key="3">
    <source>
        <dbReference type="ARBA" id="ARBA00023163"/>
    </source>
</evidence>
<keyword evidence="2" id="KW-0238">DNA-binding</keyword>
<organism evidence="5 6">
    <name type="scientific">Virgibacillus profundi</name>
    <dbReference type="NCBI Taxonomy" id="2024555"/>
    <lineage>
        <taxon>Bacteria</taxon>
        <taxon>Bacillati</taxon>
        <taxon>Bacillota</taxon>
        <taxon>Bacilli</taxon>
        <taxon>Bacillales</taxon>
        <taxon>Bacillaceae</taxon>
        <taxon>Virgibacillus</taxon>
    </lineage>
</organism>
<feature type="domain" description="HTH gntR-type" evidence="4">
    <location>
        <begin position="3"/>
        <end position="71"/>
    </location>
</feature>
<sequence length="236" mass="27821">MKKSLYKTIYEDIYLKLQDGTYNAGDLLPSEMELEKNYKVSRTPIRQALKELENNGYIYRLQGKGSFASNISPRERWTMATGFGSQYSREWNKISAQTLSVEYIHSKDYAEEFGLDSESNIIYLNRIRYFNKEPLVYMEHYIKPIIPLEIFEKDYKFVSAVGKLIKDEIQISFSSIKEEVEAVAANEKIGDYLNVEAGFPLLKIRRLSYHKNDLIDINIYYVRTDRWKYSINFDEN</sequence>
<dbReference type="InterPro" id="IPR028978">
    <property type="entry name" value="Chorismate_lyase_/UTRA_dom_sf"/>
</dbReference>
<dbReference type="InterPro" id="IPR036388">
    <property type="entry name" value="WH-like_DNA-bd_sf"/>
</dbReference>
<dbReference type="PROSITE" id="PS50949">
    <property type="entry name" value="HTH_GNTR"/>
    <property type="match status" value="1"/>
</dbReference>
<dbReference type="RefSeq" id="WP_095656781.1">
    <property type="nucleotide sequence ID" value="NZ_NPOA01000013.1"/>
</dbReference>
<dbReference type="Pfam" id="PF00392">
    <property type="entry name" value="GntR"/>
    <property type="match status" value="1"/>
</dbReference>
<evidence type="ECO:0000259" key="4">
    <source>
        <dbReference type="PROSITE" id="PS50949"/>
    </source>
</evidence>
<dbReference type="GO" id="GO:0045892">
    <property type="term" value="P:negative regulation of DNA-templated transcription"/>
    <property type="evidence" value="ECO:0007669"/>
    <property type="project" value="TreeGrafter"/>
</dbReference>
<dbReference type="PRINTS" id="PR00035">
    <property type="entry name" value="HTHGNTR"/>
</dbReference>
<gene>
    <name evidence="5" type="ORF">CIL05_17175</name>
</gene>
<dbReference type="Gene3D" id="1.10.10.10">
    <property type="entry name" value="Winged helix-like DNA-binding domain superfamily/Winged helix DNA-binding domain"/>
    <property type="match status" value="1"/>
</dbReference>
<name>A0A2A2IB46_9BACI</name>
<dbReference type="InterPro" id="IPR011663">
    <property type="entry name" value="UTRA"/>
</dbReference>
<evidence type="ECO:0000256" key="2">
    <source>
        <dbReference type="ARBA" id="ARBA00023125"/>
    </source>
</evidence>
<dbReference type="GO" id="GO:0003700">
    <property type="term" value="F:DNA-binding transcription factor activity"/>
    <property type="evidence" value="ECO:0007669"/>
    <property type="project" value="InterPro"/>
</dbReference>
<dbReference type="SMART" id="SM00866">
    <property type="entry name" value="UTRA"/>
    <property type="match status" value="1"/>
</dbReference>
<dbReference type="Proteomes" id="UP000218887">
    <property type="component" value="Unassembled WGS sequence"/>
</dbReference>
<keyword evidence="1" id="KW-0805">Transcription regulation</keyword>
<dbReference type="SMART" id="SM00345">
    <property type="entry name" value="HTH_GNTR"/>
    <property type="match status" value="1"/>
</dbReference>
<dbReference type="GO" id="GO:0003677">
    <property type="term" value="F:DNA binding"/>
    <property type="evidence" value="ECO:0007669"/>
    <property type="project" value="UniProtKB-KW"/>
</dbReference>
<dbReference type="PANTHER" id="PTHR44846:SF1">
    <property type="entry name" value="MANNOSYL-D-GLYCERATE TRANSPORT_METABOLISM SYSTEM REPRESSOR MNGR-RELATED"/>
    <property type="match status" value="1"/>
</dbReference>
<dbReference type="SUPFAM" id="SSF46785">
    <property type="entry name" value="Winged helix' DNA-binding domain"/>
    <property type="match status" value="1"/>
</dbReference>
<dbReference type="CDD" id="cd07377">
    <property type="entry name" value="WHTH_GntR"/>
    <property type="match status" value="1"/>
</dbReference>